<dbReference type="Gene3D" id="1.10.10.10">
    <property type="entry name" value="Winged helix-like DNA-binding domain superfamily/Winged helix DNA-binding domain"/>
    <property type="match status" value="1"/>
</dbReference>
<dbReference type="InterPro" id="IPR016032">
    <property type="entry name" value="Sig_transdc_resp-reg_C-effctor"/>
</dbReference>
<dbReference type="SMART" id="SM00862">
    <property type="entry name" value="Trans_reg_C"/>
    <property type="match status" value="1"/>
</dbReference>
<dbReference type="InterPro" id="IPR050498">
    <property type="entry name" value="Ycf3"/>
</dbReference>
<comment type="caution">
    <text evidence="8">The sequence shown here is derived from an EMBL/GenBank/DDBJ whole genome shotgun (WGS) entry which is preliminary data.</text>
</comment>
<feature type="DNA-binding region" description="OmpR/PhoB-type" evidence="5">
    <location>
        <begin position="25"/>
        <end position="123"/>
    </location>
</feature>
<dbReference type="EMBL" id="JAOVQN010000011">
    <property type="protein sequence ID" value="MCU9838462.1"/>
    <property type="molecule type" value="Genomic_DNA"/>
</dbReference>
<dbReference type="SMART" id="SM00028">
    <property type="entry name" value="TPR"/>
    <property type="match status" value="4"/>
</dbReference>
<evidence type="ECO:0000259" key="7">
    <source>
        <dbReference type="PROSITE" id="PS51755"/>
    </source>
</evidence>
<keyword evidence="2 4" id="KW-0802">TPR repeat</keyword>
<dbReference type="Pfam" id="PF14559">
    <property type="entry name" value="TPR_19"/>
    <property type="match status" value="1"/>
</dbReference>
<accession>A0ABT2WS12</accession>
<dbReference type="Gene3D" id="1.25.40.10">
    <property type="entry name" value="Tetratricopeptide repeat domain"/>
    <property type="match status" value="2"/>
</dbReference>
<protein>
    <submittedName>
        <fullName evidence="8">Tetratricopeptide repeat protein</fullName>
    </submittedName>
</protein>
<dbReference type="Pfam" id="PF00486">
    <property type="entry name" value="Trans_reg_C"/>
    <property type="match status" value="1"/>
</dbReference>
<evidence type="ECO:0000256" key="5">
    <source>
        <dbReference type="PROSITE-ProRule" id="PRU01091"/>
    </source>
</evidence>
<keyword evidence="6" id="KW-0472">Membrane</keyword>
<dbReference type="InterPro" id="IPR011990">
    <property type="entry name" value="TPR-like_helical_dom_sf"/>
</dbReference>
<evidence type="ECO:0000256" key="2">
    <source>
        <dbReference type="ARBA" id="ARBA00022803"/>
    </source>
</evidence>
<dbReference type="PANTHER" id="PTHR44858">
    <property type="entry name" value="TETRATRICOPEPTIDE REPEAT PROTEIN 6"/>
    <property type="match status" value="1"/>
</dbReference>
<proteinExistence type="predicted"/>
<organism evidence="8 9">
    <name type="scientific">Ruegeria marisflavi</name>
    <dbReference type="NCBI Taxonomy" id="2984152"/>
    <lineage>
        <taxon>Bacteria</taxon>
        <taxon>Pseudomonadati</taxon>
        <taxon>Pseudomonadota</taxon>
        <taxon>Alphaproteobacteria</taxon>
        <taxon>Rhodobacterales</taxon>
        <taxon>Roseobacteraceae</taxon>
        <taxon>Ruegeria</taxon>
    </lineage>
</organism>
<evidence type="ECO:0000313" key="9">
    <source>
        <dbReference type="Proteomes" id="UP001321014"/>
    </source>
</evidence>
<dbReference type="InterPro" id="IPR036388">
    <property type="entry name" value="WH-like_DNA-bd_sf"/>
</dbReference>
<dbReference type="InterPro" id="IPR001867">
    <property type="entry name" value="OmpR/PhoB-type_DNA-bd"/>
</dbReference>
<sequence length="569" mass="63814">MEEKKGTIFGTKRMADKTEATKYGAKPFKLGNWYVEPSKLCISQGRVQKRLEPRVMALLVSLSRRPDVTRERAELEDEVWPGVTVGYDALAGAISKLRAALEDDPSHPTHVETVPKIGYRMIALVAPAEVDTQRIAPGRQRKLWLWVGTLVALMGFGGWLGYSSVLAPFIWGDEQINGKPSIAVLPFENYTGDQKQTLWSDALADEIIADLSQFSDFFVIARNSSFSYRDKAQDIREVGRALGARYVVEGGLRHSGLEFEMTARLVETETGRHVWAKTFSALPDGLYRLPAEVTQEIVSTLGGRVDSSELERISYSDIANPEAYELVQLGRAEWLKWTAEANAKAEQMYSQAIELDPGYASAYRSLAWVHINEHRYSWNKPRESALAAAHVAVARAIALAPFDYRVLWTRATVRMRSGDLEAALSDFQRSLELNPNAADVMADMSVALVYAGETSEAIKRLHEATQRNPLHPYWYDWNLAWAYYFANDPAAGLTAFERLTYIPDRALLTRAVIYQRLGRTAEARSDVRRYMAKSPAHTLSDEAEALSPMRDSALHSMWLDDLRAAGMPD</sequence>
<dbReference type="InterPro" id="IPR019734">
    <property type="entry name" value="TPR_rpt"/>
</dbReference>
<evidence type="ECO:0000313" key="8">
    <source>
        <dbReference type="EMBL" id="MCU9838462.1"/>
    </source>
</evidence>
<reference evidence="8 9" key="1">
    <citation type="submission" date="2022-10" db="EMBL/GenBank/DDBJ databases">
        <title>Ruegeria sp. nov., isolated from ocean surface water.</title>
        <authorList>
            <person name="He W."/>
            <person name="Wang L."/>
            <person name="Zhang D.-F."/>
        </authorList>
    </citation>
    <scope>NUCLEOTIDE SEQUENCE [LARGE SCALE GENOMIC DNA]</scope>
    <source>
        <strain evidence="8 9">WL0004</strain>
    </source>
</reference>
<evidence type="ECO:0000256" key="6">
    <source>
        <dbReference type="SAM" id="Phobius"/>
    </source>
</evidence>
<dbReference type="SUPFAM" id="SSF52964">
    <property type="entry name" value="TolB, N-terminal domain"/>
    <property type="match status" value="1"/>
</dbReference>
<gene>
    <name evidence="8" type="ORF">OEZ49_11850</name>
</gene>
<dbReference type="CDD" id="cd00383">
    <property type="entry name" value="trans_reg_C"/>
    <property type="match status" value="1"/>
</dbReference>
<dbReference type="SUPFAM" id="SSF46894">
    <property type="entry name" value="C-terminal effector domain of the bipartite response regulators"/>
    <property type="match status" value="1"/>
</dbReference>
<keyword evidence="6" id="KW-1133">Transmembrane helix</keyword>
<feature type="repeat" description="TPR" evidence="4">
    <location>
        <begin position="404"/>
        <end position="437"/>
    </location>
</feature>
<dbReference type="Proteomes" id="UP001321014">
    <property type="component" value="Unassembled WGS sequence"/>
</dbReference>
<keyword evidence="1" id="KW-0677">Repeat</keyword>
<feature type="domain" description="OmpR/PhoB-type" evidence="7">
    <location>
        <begin position="25"/>
        <end position="123"/>
    </location>
</feature>
<dbReference type="PANTHER" id="PTHR44858:SF1">
    <property type="entry name" value="UDP-N-ACETYLGLUCOSAMINE--PEPTIDE N-ACETYLGLUCOSAMINYLTRANSFERASE SPINDLY-RELATED"/>
    <property type="match status" value="1"/>
</dbReference>
<dbReference type="RefSeq" id="WP_263388506.1">
    <property type="nucleotide sequence ID" value="NZ_JAOVQN010000011.1"/>
</dbReference>
<evidence type="ECO:0000256" key="1">
    <source>
        <dbReference type="ARBA" id="ARBA00022737"/>
    </source>
</evidence>
<dbReference type="PROSITE" id="PS51755">
    <property type="entry name" value="OMPR_PHOB"/>
    <property type="match status" value="1"/>
</dbReference>
<evidence type="ECO:0000256" key="3">
    <source>
        <dbReference type="ARBA" id="ARBA00023125"/>
    </source>
</evidence>
<dbReference type="PROSITE" id="PS50005">
    <property type="entry name" value="TPR"/>
    <property type="match status" value="1"/>
</dbReference>
<keyword evidence="6" id="KW-0812">Transmembrane</keyword>
<feature type="transmembrane region" description="Helical" evidence="6">
    <location>
        <begin position="143"/>
        <end position="162"/>
    </location>
</feature>
<evidence type="ECO:0000256" key="4">
    <source>
        <dbReference type="PROSITE-ProRule" id="PRU00339"/>
    </source>
</evidence>
<name>A0ABT2WS12_9RHOB</name>
<dbReference type="SUPFAM" id="SSF48452">
    <property type="entry name" value="TPR-like"/>
    <property type="match status" value="1"/>
</dbReference>
<keyword evidence="3 5" id="KW-0238">DNA-binding</keyword>
<keyword evidence="9" id="KW-1185">Reference proteome</keyword>
<dbReference type="Gene3D" id="3.40.50.10070">
    <property type="entry name" value="TolB, N-terminal domain"/>
    <property type="match status" value="1"/>
</dbReference>